<keyword evidence="3" id="KW-0963">Cytoplasm</keyword>
<keyword evidence="4" id="KW-0282">Flagellum</keyword>
<feature type="compositionally biased region" description="Polar residues" evidence="11">
    <location>
        <begin position="48"/>
        <end position="64"/>
    </location>
</feature>
<comment type="subunit">
    <text evidence="9">Microtubule inner protein component of sperm flagellar doublet microtubules.</text>
</comment>
<keyword evidence="13" id="KW-1185">Reference proteome</keyword>
<evidence type="ECO:0000256" key="5">
    <source>
        <dbReference type="ARBA" id="ARBA00023054"/>
    </source>
</evidence>
<dbReference type="Pfam" id="PF05914">
    <property type="entry name" value="RIB43A"/>
    <property type="match status" value="1"/>
</dbReference>
<evidence type="ECO:0008006" key="14">
    <source>
        <dbReference type="Google" id="ProtNLM"/>
    </source>
</evidence>
<name>A0AAV7SNF8_PLEWA</name>
<keyword evidence="8" id="KW-0966">Cell projection</keyword>
<evidence type="ECO:0000256" key="11">
    <source>
        <dbReference type="SAM" id="MobiDB-lite"/>
    </source>
</evidence>
<keyword evidence="5 10" id="KW-0175">Coiled coil</keyword>
<evidence type="ECO:0000313" key="12">
    <source>
        <dbReference type="EMBL" id="KAJ1165649.1"/>
    </source>
</evidence>
<dbReference type="Proteomes" id="UP001066276">
    <property type="component" value="Chromosome 4_2"/>
</dbReference>
<evidence type="ECO:0000256" key="8">
    <source>
        <dbReference type="ARBA" id="ARBA00023273"/>
    </source>
</evidence>
<feature type="coiled-coil region" evidence="10">
    <location>
        <begin position="290"/>
        <end position="324"/>
    </location>
</feature>
<evidence type="ECO:0000256" key="4">
    <source>
        <dbReference type="ARBA" id="ARBA00022846"/>
    </source>
</evidence>
<dbReference type="EMBL" id="JANPWB010000008">
    <property type="protein sequence ID" value="KAJ1165649.1"/>
    <property type="molecule type" value="Genomic_DNA"/>
</dbReference>
<gene>
    <name evidence="12" type="ORF">NDU88_006066</name>
</gene>
<sequence length="498" mass="58126">MTDEDCADLLQDILLWERLEEEGSAQSLPGLPCRRTNGDIRVRSYRSYAQSSVGRKMTPSSTGHPSRPPSFPQDVFFQEKWLLGNGCVVISSKQADAPATSRSSGSVRDPLTPGSVHLDMYKLDLPVDLKEASVLERRNNAEQQRQNRVFNSKVRIIGVDKEALDTQVNDCNILKQNEKQRHESYAKQMVQNDQIACLLDERQKEDVMHFNKAISDFRNCFQKREDRREFDLYDPQALQKDLPARTSDKDPRCTVSGVQRLLGEDLNQKDRQKLQQEQHREWSLQQQRELEKAKADKKCADELYDKTRIELDQRAMELQRMEEETKRLVCMTTKEFNMAQAMESSERKRIEKQQNEEDGAVEISNLLQGDLLSENPEQAASAFGPHRVVPDRWKGMNEEQLMEINFTQKQQVLEKMRLQEEERQRAADWDRQRVQAARAMVLLERQQKRQEKELRKSQDHLNMQLAQAHKAQKAYLDKEVYCNDPTDEYFSQFNKSSR</sequence>
<dbReference type="InterPro" id="IPR008805">
    <property type="entry name" value="RIB43A"/>
</dbReference>
<evidence type="ECO:0000256" key="7">
    <source>
        <dbReference type="ARBA" id="ARBA00023212"/>
    </source>
</evidence>
<dbReference type="AlphaFoldDB" id="A0AAV7SNF8"/>
<accession>A0AAV7SNF8</accession>
<comment type="caution">
    <text evidence="12">The sequence shown here is derived from an EMBL/GenBank/DDBJ whole genome shotgun (WGS) entry which is preliminary data.</text>
</comment>
<evidence type="ECO:0000313" key="13">
    <source>
        <dbReference type="Proteomes" id="UP001066276"/>
    </source>
</evidence>
<keyword evidence="6" id="KW-0969">Cilium</keyword>
<evidence type="ECO:0000256" key="9">
    <source>
        <dbReference type="ARBA" id="ARBA00046435"/>
    </source>
</evidence>
<organism evidence="12 13">
    <name type="scientific">Pleurodeles waltl</name>
    <name type="common">Iberian ribbed newt</name>
    <dbReference type="NCBI Taxonomy" id="8319"/>
    <lineage>
        <taxon>Eukaryota</taxon>
        <taxon>Metazoa</taxon>
        <taxon>Chordata</taxon>
        <taxon>Craniata</taxon>
        <taxon>Vertebrata</taxon>
        <taxon>Euteleostomi</taxon>
        <taxon>Amphibia</taxon>
        <taxon>Batrachia</taxon>
        <taxon>Caudata</taxon>
        <taxon>Salamandroidea</taxon>
        <taxon>Salamandridae</taxon>
        <taxon>Pleurodelinae</taxon>
        <taxon>Pleurodeles</taxon>
    </lineage>
</organism>
<comment type="subcellular location">
    <subcellularLocation>
        <location evidence="1">Cytoplasm</location>
        <location evidence="1">Cytoskeleton</location>
        <location evidence="1">Flagellum axoneme</location>
    </subcellularLocation>
</comment>
<evidence type="ECO:0000256" key="10">
    <source>
        <dbReference type="SAM" id="Coils"/>
    </source>
</evidence>
<protein>
    <recommendedName>
        <fullName evidence="14">RIB43A-like with coiled-coils protein 2</fullName>
    </recommendedName>
</protein>
<comment type="similarity">
    <text evidence="2">Belongs to the RIB43A family.</text>
</comment>
<evidence type="ECO:0000256" key="6">
    <source>
        <dbReference type="ARBA" id="ARBA00023069"/>
    </source>
</evidence>
<keyword evidence="7" id="KW-0206">Cytoskeleton</keyword>
<reference evidence="12" key="1">
    <citation type="journal article" date="2022" name="bioRxiv">
        <title>Sequencing and chromosome-scale assembly of the giantPleurodeles waltlgenome.</title>
        <authorList>
            <person name="Brown T."/>
            <person name="Elewa A."/>
            <person name="Iarovenko S."/>
            <person name="Subramanian E."/>
            <person name="Araus A.J."/>
            <person name="Petzold A."/>
            <person name="Susuki M."/>
            <person name="Suzuki K.-i.T."/>
            <person name="Hayashi T."/>
            <person name="Toyoda A."/>
            <person name="Oliveira C."/>
            <person name="Osipova E."/>
            <person name="Leigh N.D."/>
            <person name="Simon A."/>
            <person name="Yun M.H."/>
        </authorList>
    </citation>
    <scope>NUCLEOTIDE SEQUENCE</scope>
    <source>
        <strain evidence="12">20211129_DDA</strain>
        <tissue evidence="12">Liver</tissue>
    </source>
</reference>
<proteinExistence type="inferred from homology"/>
<feature type="region of interest" description="Disordered" evidence="11">
    <location>
        <begin position="48"/>
        <end position="70"/>
    </location>
</feature>
<dbReference type="PANTHER" id="PTHR14517">
    <property type="entry name" value="RIB43A-RELATED"/>
    <property type="match status" value="1"/>
</dbReference>
<evidence type="ECO:0000256" key="1">
    <source>
        <dbReference type="ARBA" id="ARBA00004611"/>
    </source>
</evidence>
<dbReference type="PANTHER" id="PTHR14517:SF10">
    <property type="entry name" value="RIB43A-LIKE WITH COILED-COILS PROTEIN 2"/>
    <property type="match status" value="1"/>
</dbReference>
<evidence type="ECO:0000256" key="3">
    <source>
        <dbReference type="ARBA" id="ARBA00022490"/>
    </source>
</evidence>
<evidence type="ECO:0000256" key="2">
    <source>
        <dbReference type="ARBA" id="ARBA00006875"/>
    </source>
</evidence>